<organism evidence="6 7">
    <name type="scientific">Bifidobacterium criceti</name>
    <dbReference type="NCBI Taxonomy" id="1960969"/>
    <lineage>
        <taxon>Bacteria</taxon>
        <taxon>Bacillati</taxon>
        <taxon>Actinomycetota</taxon>
        <taxon>Actinomycetes</taxon>
        <taxon>Bifidobacteriales</taxon>
        <taxon>Bifidobacteriaceae</taxon>
        <taxon>Bifidobacterium</taxon>
    </lineage>
</organism>
<dbReference type="GO" id="GO:0030313">
    <property type="term" value="C:cell envelope"/>
    <property type="evidence" value="ECO:0007669"/>
    <property type="project" value="UniProtKB-SubCell"/>
</dbReference>
<keyword evidence="3" id="KW-0479">Metal-binding</keyword>
<comment type="caution">
    <text evidence="6">The sequence shown here is derived from an EMBL/GenBank/DDBJ whole genome shotgun (WGS) entry which is preliminary data.</text>
</comment>
<dbReference type="GO" id="GO:0030001">
    <property type="term" value="P:metal ion transport"/>
    <property type="evidence" value="ECO:0007669"/>
    <property type="project" value="InterPro"/>
</dbReference>
<gene>
    <name evidence="6" type="ORF">B1526_1378</name>
</gene>
<accession>A0A2A2EE30</accession>
<dbReference type="Gene3D" id="3.40.50.1980">
    <property type="entry name" value="Nitrogenase molybdenum iron protein domain"/>
    <property type="match status" value="1"/>
</dbReference>
<reference evidence="6 7" key="1">
    <citation type="journal article" date="2017" name="ISME J.">
        <title>Unveiling bifidobacterial biogeography across the mammalian branch of the tree of life.</title>
        <authorList>
            <person name="Milani C."/>
            <person name="Mangifesta M."/>
            <person name="Mancabelli L."/>
            <person name="Lugli G.A."/>
            <person name="James K."/>
            <person name="Duranti S."/>
            <person name="Turroni F."/>
            <person name="Ferrario C."/>
            <person name="Ossiprandi M.C."/>
            <person name="van Sinderen D."/>
            <person name="Ventura M."/>
        </authorList>
    </citation>
    <scope>NUCLEOTIDE SEQUENCE [LARGE SCALE GENOMIC DNA]</scope>
    <source>
        <strain evidence="7">Ham19E</strain>
    </source>
</reference>
<evidence type="ECO:0000256" key="2">
    <source>
        <dbReference type="ARBA" id="ARBA00022448"/>
    </source>
</evidence>
<evidence type="ECO:0000256" key="1">
    <source>
        <dbReference type="ARBA" id="ARBA00004196"/>
    </source>
</evidence>
<dbReference type="Proteomes" id="UP000218399">
    <property type="component" value="Unassembled WGS sequence"/>
</dbReference>
<dbReference type="AlphaFoldDB" id="A0A2A2EE30"/>
<dbReference type="RefSeq" id="WP_095615348.1">
    <property type="nucleotide sequence ID" value="NZ_MVOH01000015.1"/>
</dbReference>
<dbReference type="InterPro" id="IPR050492">
    <property type="entry name" value="Bact_metal-bind_prot9"/>
</dbReference>
<keyword evidence="2" id="KW-0813">Transport</keyword>
<dbReference type="InterPro" id="IPR006127">
    <property type="entry name" value="ZnuA-like"/>
</dbReference>
<dbReference type="OrthoDB" id="5296019at2"/>
<dbReference type="EMBL" id="MVOH01000015">
    <property type="protein sequence ID" value="PAU67293.1"/>
    <property type="molecule type" value="Genomic_DNA"/>
</dbReference>
<evidence type="ECO:0000256" key="4">
    <source>
        <dbReference type="ARBA" id="ARBA00022729"/>
    </source>
</evidence>
<evidence type="ECO:0000256" key="5">
    <source>
        <dbReference type="SAM" id="MobiDB-lite"/>
    </source>
</evidence>
<dbReference type="PANTHER" id="PTHR42953:SF1">
    <property type="entry name" value="METAL-BINDING PROTEIN HI_0362-RELATED"/>
    <property type="match status" value="1"/>
</dbReference>
<dbReference type="GO" id="GO:0046872">
    <property type="term" value="F:metal ion binding"/>
    <property type="evidence" value="ECO:0007669"/>
    <property type="project" value="UniProtKB-KW"/>
</dbReference>
<proteinExistence type="predicted"/>
<sequence length="348" mass="37095">MSISTPPHRLRAAIAAAIAFALGVTLAGCSFSKQEEPSPSASAKQTTGPITVVASLNQWGSLAARIGGNDAKVTSILSSTTSDAHDFEPTAQDVKTLHAADVVIVNGAGYDTWASKNLPSSVTLVSAADIVGAMDGDNPHLWFSRDARYAMADAIKDTFTQLRAKESKTFSTNLENWKKDEDALEQRIEAFGKGHDDLTYAATESVAYYLMNDMGFEDKTPSGYARAMASDSEPSAADIKDFQKLLDDGGAKLLVNNPQEENETTQGFVDIARKGKTPVLDVTEQMPGEYKDLTSWIEALFDTVEQDMGTCPASSKDCPTGNATDEAGDAANGGNTEQDRAIDEGDDD</sequence>
<dbReference type="PANTHER" id="PTHR42953">
    <property type="entry name" value="HIGH-AFFINITY ZINC UPTAKE SYSTEM PROTEIN ZNUA-RELATED"/>
    <property type="match status" value="1"/>
</dbReference>
<protein>
    <submittedName>
        <fullName evidence="6">Zinc-binding lipo protein</fullName>
    </submittedName>
</protein>
<feature type="region of interest" description="Disordered" evidence="5">
    <location>
        <begin position="308"/>
        <end position="348"/>
    </location>
</feature>
<name>A0A2A2EE30_9BIFI</name>
<keyword evidence="7" id="KW-1185">Reference proteome</keyword>
<comment type="subcellular location">
    <subcellularLocation>
        <location evidence="1">Cell envelope</location>
    </subcellularLocation>
</comment>
<evidence type="ECO:0000256" key="3">
    <source>
        <dbReference type="ARBA" id="ARBA00022723"/>
    </source>
</evidence>
<evidence type="ECO:0000313" key="7">
    <source>
        <dbReference type="Proteomes" id="UP000218399"/>
    </source>
</evidence>
<evidence type="ECO:0000313" key="6">
    <source>
        <dbReference type="EMBL" id="PAU67293.1"/>
    </source>
</evidence>
<dbReference type="SUPFAM" id="SSF53807">
    <property type="entry name" value="Helical backbone' metal receptor"/>
    <property type="match status" value="1"/>
</dbReference>
<keyword evidence="4" id="KW-0732">Signal</keyword>
<dbReference type="Pfam" id="PF01297">
    <property type="entry name" value="ZnuA"/>
    <property type="match status" value="1"/>
</dbReference>
<feature type="compositionally biased region" description="Basic and acidic residues" evidence="5">
    <location>
        <begin position="337"/>
        <end position="348"/>
    </location>
</feature>